<dbReference type="Proteomes" id="UP000217199">
    <property type="component" value="Unassembled WGS sequence"/>
</dbReference>
<gene>
    <name evidence="2" type="ORF">PNOK_0365700</name>
</gene>
<dbReference type="Pfam" id="PF13462">
    <property type="entry name" value="Thioredoxin_4"/>
    <property type="match status" value="1"/>
</dbReference>
<sequence>MALVPALAPLAIAGNPDSPHTLDIFLDYVCPFSAKIAFTIDKVVKPLLSNGGKYDGKVKIIIRPQVQPWHVASTLTHESALAVIRVSPESFWPYSIELFKNQSHFFDLQIANLTVTQIREKLIDLALSIYTIKFARQNGIHVSPTVLWDGLVVNEISSSWGAQEWSDFLKAKVSV</sequence>
<dbReference type="SUPFAM" id="SSF52833">
    <property type="entry name" value="Thioredoxin-like"/>
    <property type="match status" value="1"/>
</dbReference>
<dbReference type="PANTHER" id="PTHR33875">
    <property type="entry name" value="OS09G0542200 PROTEIN"/>
    <property type="match status" value="1"/>
</dbReference>
<dbReference type="InterPro" id="IPR012336">
    <property type="entry name" value="Thioredoxin-like_fold"/>
</dbReference>
<protein>
    <recommendedName>
        <fullName evidence="1">Thioredoxin-like fold domain-containing protein</fullName>
    </recommendedName>
</protein>
<name>A0A286UN89_9AGAM</name>
<dbReference type="InterPro" id="IPR036249">
    <property type="entry name" value="Thioredoxin-like_sf"/>
</dbReference>
<accession>A0A286UN89</accession>
<evidence type="ECO:0000259" key="1">
    <source>
        <dbReference type="Pfam" id="PF13462"/>
    </source>
</evidence>
<dbReference type="STRING" id="2282107.A0A286UN89"/>
<feature type="domain" description="Thioredoxin-like fold" evidence="1">
    <location>
        <begin position="13"/>
        <end position="158"/>
    </location>
</feature>
<dbReference type="PANTHER" id="PTHR33875:SF2">
    <property type="entry name" value="ACR183CP"/>
    <property type="match status" value="1"/>
</dbReference>
<keyword evidence="3" id="KW-1185">Reference proteome</keyword>
<reference evidence="2 3" key="1">
    <citation type="journal article" date="2017" name="Mol. Ecol.">
        <title>Comparative and population genomic landscape of Phellinus noxius: A hypervariable fungus causing root rot in trees.</title>
        <authorList>
            <person name="Chung C.L."/>
            <person name="Lee T.J."/>
            <person name="Akiba M."/>
            <person name="Lee H.H."/>
            <person name="Kuo T.H."/>
            <person name="Liu D."/>
            <person name="Ke H.M."/>
            <person name="Yokoi T."/>
            <person name="Roa M.B."/>
            <person name="Lu M.J."/>
            <person name="Chang Y.Y."/>
            <person name="Ann P.J."/>
            <person name="Tsai J.N."/>
            <person name="Chen C.Y."/>
            <person name="Tzean S.S."/>
            <person name="Ota Y."/>
            <person name="Hattori T."/>
            <person name="Sahashi N."/>
            <person name="Liou R.F."/>
            <person name="Kikuchi T."/>
            <person name="Tsai I.J."/>
        </authorList>
    </citation>
    <scope>NUCLEOTIDE SEQUENCE [LARGE SCALE GENOMIC DNA]</scope>
    <source>
        <strain evidence="2 3">FFPRI411160</strain>
    </source>
</reference>
<evidence type="ECO:0000313" key="3">
    <source>
        <dbReference type="Proteomes" id="UP000217199"/>
    </source>
</evidence>
<dbReference type="Gene3D" id="3.40.30.10">
    <property type="entry name" value="Glutaredoxin"/>
    <property type="match status" value="1"/>
</dbReference>
<comment type="caution">
    <text evidence="2">The sequence shown here is derived from an EMBL/GenBank/DDBJ whole genome shotgun (WGS) entry which is preliminary data.</text>
</comment>
<dbReference type="AlphaFoldDB" id="A0A286UN89"/>
<dbReference type="EMBL" id="NBII01000003">
    <property type="protein sequence ID" value="PAV21030.1"/>
    <property type="molecule type" value="Genomic_DNA"/>
</dbReference>
<dbReference type="InParanoid" id="A0A286UN89"/>
<organism evidence="2 3">
    <name type="scientific">Pyrrhoderma noxium</name>
    <dbReference type="NCBI Taxonomy" id="2282107"/>
    <lineage>
        <taxon>Eukaryota</taxon>
        <taxon>Fungi</taxon>
        <taxon>Dikarya</taxon>
        <taxon>Basidiomycota</taxon>
        <taxon>Agaricomycotina</taxon>
        <taxon>Agaricomycetes</taxon>
        <taxon>Hymenochaetales</taxon>
        <taxon>Hymenochaetaceae</taxon>
        <taxon>Pyrrhoderma</taxon>
    </lineage>
</organism>
<proteinExistence type="predicted"/>
<dbReference type="OrthoDB" id="37297at2759"/>
<evidence type="ECO:0000313" key="2">
    <source>
        <dbReference type="EMBL" id="PAV21030.1"/>
    </source>
</evidence>